<name>A0A0B5DBE4_9CORY</name>
<dbReference type="HOGENOM" id="CLU_052626_1_0_11"/>
<accession>A0A0B5DBE4</accession>
<dbReference type="OrthoDB" id="4775361at2"/>
<proteinExistence type="predicted"/>
<keyword evidence="3" id="KW-1185">Reference proteome</keyword>
<feature type="region of interest" description="Disordered" evidence="1">
    <location>
        <begin position="249"/>
        <end position="269"/>
    </location>
</feature>
<dbReference type="Proteomes" id="UP000031524">
    <property type="component" value="Chromosome"/>
</dbReference>
<dbReference type="EMBL" id="CP005286">
    <property type="protein sequence ID" value="AJE33448.1"/>
    <property type="molecule type" value="Genomic_DNA"/>
</dbReference>
<dbReference type="KEGG" id="chm:B842_07995"/>
<evidence type="ECO:0000313" key="3">
    <source>
        <dbReference type="Proteomes" id="UP000031524"/>
    </source>
</evidence>
<evidence type="ECO:0000256" key="1">
    <source>
        <dbReference type="SAM" id="MobiDB-lite"/>
    </source>
</evidence>
<gene>
    <name evidence="2" type="ORF">B842_07995</name>
</gene>
<dbReference type="STRING" id="1223515.B842_07995"/>
<protein>
    <recommendedName>
        <fullName evidence="4">DUF559 domain-containing protein</fullName>
    </recommendedName>
</protein>
<evidence type="ECO:0008006" key="4">
    <source>
        <dbReference type="Google" id="ProtNLM"/>
    </source>
</evidence>
<dbReference type="RefSeq" id="WP_052437824.1">
    <property type="nucleotide sequence ID" value="NZ_BCSU01000003.1"/>
</dbReference>
<reference evidence="2 3" key="1">
    <citation type="submission" date="2013-04" db="EMBL/GenBank/DDBJ databases">
        <title>Complete genome sequence of Corynebacterium humireducens DSM 45392(T), isolated from a wastewater-fed microbial fuel cell.</title>
        <authorList>
            <person name="Ruckert C."/>
            <person name="Albersmeier A."/>
            <person name="Kalinowski J."/>
        </authorList>
    </citation>
    <scope>NUCLEOTIDE SEQUENCE [LARGE SCALE GENOMIC DNA]</scope>
    <source>
        <strain evidence="3">MFC-5</strain>
    </source>
</reference>
<evidence type="ECO:0000313" key="2">
    <source>
        <dbReference type="EMBL" id="AJE33448.1"/>
    </source>
</evidence>
<organism evidence="2 3">
    <name type="scientific">Corynebacterium humireducens NBRC 106098 = DSM 45392</name>
    <dbReference type="NCBI Taxonomy" id="1223515"/>
    <lineage>
        <taxon>Bacteria</taxon>
        <taxon>Bacillati</taxon>
        <taxon>Actinomycetota</taxon>
        <taxon>Actinomycetes</taxon>
        <taxon>Mycobacteriales</taxon>
        <taxon>Corynebacteriaceae</taxon>
        <taxon>Corynebacterium</taxon>
    </lineage>
</organism>
<dbReference type="AlphaFoldDB" id="A0A0B5DBE4"/>
<feature type="compositionally biased region" description="Basic and acidic residues" evidence="1">
    <location>
        <begin position="259"/>
        <end position="269"/>
    </location>
</feature>
<sequence>MRDWSGEIEFIRMRTHRAGTPSFRRELRAGSFLLLCPEIAVPAAEFQALPPWEQQAIRAFAVGLGSRKAVLVGKSAARLHGIPVLGNREPATVVLPGGGRPPVKQWPACVQYRRALLPEEQVMEVNGVRVTRIMRTVADVCRYHGLVDGIVAFDHVLTLPTMSRGRADALLGDLGRMRGLGTARRALSLADGRAESPLESWARAQILTADLPEVTSVEPQVPVLGGSRRVDLMVNGFLVVETDGELKYDGSTGVAPTEQMRRDRERDRELSNAGIPRMHVTYGDLANVVKGESRFIRMLRETLQAHARRAA</sequence>